<evidence type="ECO:0000313" key="2">
    <source>
        <dbReference type="EMBL" id="EDS18409.1"/>
    </source>
</evidence>
<feature type="transmembrane region" description="Helical" evidence="1">
    <location>
        <begin position="20"/>
        <end position="49"/>
    </location>
</feature>
<feature type="transmembrane region" description="Helical" evidence="1">
    <location>
        <begin position="127"/>
        <end position="146"/>
    </location>
</feature>
<dbReference type="eggNOG" id="COG2035">
    <property type="taxonomic scope" value="Bacteria"/>
</dbReference>
<organism evidence="2 3">
    <name type="scientific">Thomasclavelia ramosa DSM 1402</name>
    <dbReference type="NCBI Taxonomy" id="445974"/>
    <lineage>
        <taxon>Bacteria</taxon>
        <taxon>Bacillati</taxon>
        <taxon>Bacillota</taxon>
        <taxon>Erysipelotrichia</taxon>
        <taxon>Erysipelotrichales</taxon>
        <taxon>Coprobacillaceae</taxon>
        <taxon>Thomasclavelia</taxon>
    </lineage>
</organism>
<dbReference type="Proteomes" id="UP000005798">
    <property type="component" value="Unassembled WGS sequence"/>
</dbReference>
<name>B0N5P1_9FIRM</name>
<dbReference type="EMBL" id="ABFX02000006">
    <property type="protein sequence ID" value="EDS18409.1"/>
    <property type="molecule type" value="Genomic_DNA"/>
</dbReference>
<dbReference type="PANTHER" id="PTHR37308:SF1">
    <property type="entry name" value="POLYPRENYL-PHOSPHATE TRANSPORTER"/>
    <property type="match status" value="1"/>
</dbReference>
<keyword evidence="1" id="KW-1133">Transmembrane helix</keyword>
<keyword evidence="1" id="KW-0812">Transmembrane</keyword>
<evidence type="ECO:0000313" key="3">
    <source>
        <dbReference type="Proteomes" id="UP000005798"/>
    </source>
</evidence>
<protein>
    <recommendedName>
        <fullName evidence="4">DUF368 domain-containing protein</fullName>
    </recommendedName>
</protein>
<dbReference type="InterPro" id="IPR007163">
    <property type="entry name" value="VCA0040-like"/>
</dbReference>
<sequence>MVIFYYNDEVFKGEVSMIKNIIGGIAVGIANVIPGVSGGTMMVILGIFNRMMDAISGIFKKENPNRKEDIIFIFQVLVGAGVGIIGFAKILEVLFEYYPTQTIYWFIGLIAFSIPLFLKGEMKGEKLVIIPFICGLAIIFGLEFLNPGEGKVVVNPDFPALSAGLFVKMIIIGAVSGATMIMPGVSGSMVLLILGEYYLFKSYLANVTSFSLDVIMPLGFMAIGIAVGIVVSAKLCSYFTKTHKAGFLSLILGLIVASSLVLIPFDVSYNLSLVVTSIIAVILGGIIVLGLSKIQ</sequence>
<evidence type="ECO:0000256" key="1">
    <source>
        <dbReference type="SAM" id="Phobius"/>
    </source>
</evidence>
<dbReference type="Pfam" id="PF04018">
    <property type="entry name" value="VCA0040-like"/>
    <property type="match status" value="1"/>
</dbReference>
<reference evidence="2" key="2">
    <citation type="submission" date="2014-06" db="EMBL/GenBank/DDBJ databases">
        <title>Draft genome sequence of Clostridium ramosum(DSM 1402).</title>
        <authorList>
            <person name="Sudarsanam P."/>
            <person name="Ley R."/>
            <person name="Guruge J."/>
            <person name="Turnbaugh P.J."/>
            <person name="Mahowald M."/>
            <person name="Liep D."/>
            <person name="Gordon J."/>
        </authorList>
    </citation>
    <scope>NUCLEOTIDE SEQUENCE</scope>
    <source>
        <strain evidence="2">DSM 1402</strain>
    </source>
</reference>
<keyword evidence="1" id="KW-0472">Membrane</keyword>
<feature type="transmembrane region" description="Helical" evidence="1">
    <location>
        <begin position="70"/>
        <end position="91"/>
    </location>
</feature>
<evidence type="ECO:0008006" key="4">
    <source>
        <dbReference type="Google" id="ProtNLM"/>
    </source>
</evidence>
<feature type="transmembrane region" description="Helical" evidence="1">
    <location>
        <begin position="212"/>
        <end position="233"/>
    </location>
</feature>
<dbReference type="HOGENOM" id="CLU_055621_2_1_9"/>
<reference evidence="2" key="1">
    <citation type="submission" date="2007-11" db="EMBL/GenBank/DDBJ databases">
        <authorList>
            <person name="Fulton L."/>
            <person name="Clifton S."/>
            <person name="Fulton B."/>
            <person name="Xu J."/>
            <person name="Minx P."/>
            <person name="Pepin K.H."/>
            <person name="Johnson M."/>
            <person name="Thiruvilangam P."/>
            <person name="Bhonagiri V."/>
            <person name="Nash W.E."/>
            <person name="Mardis E.R."/>
            <person name="Wilson R.K."/>
        </authorList>
    </citation>
    <scope>NUCLEOTIDE SEQUENCE [LARGE SCALE GENOMIC DNA]</scope>
    <source>
        <strain evidence="2">DSM 1402</strain>
    </source>
</reference>
<gene>
    <name evidence="2" type="ORF">CLORAM_01955</name>
</gene>
<feature type="transmembrane region" description="Helical" evidence="1">
    <location>
        <begin position="103"/>
        <end position="120"/>
    </location>
</feature>
<proteinExistence type="predicted"/>
<feature type="transmembrane region" description="Helical" evidence="1">
    <location>
        <begin position="182"/>
        <end position="200"/>
    </location>
</feature>
<dbReference type="AlphaFoldDB" id="B0N5P1"/>
<feature type="transmembrane region" description="Helical" evidence="1">
    <location>
        <begin position="271"/>
        <end position="291"/>
    </location>
</feature>
<keyword evidence="3" id="KW-1185">Reference proteome</keyword>
<comment type="caution">
    <text evidence="2">The sequence shown here is derived from an EMBL/GenBank/DDBJ whole genome shotgun (WGS) entry which is preliminary data.</text>
</comment>
<dbReference type="PANTHER" id="PTHR37308">
    <property type="entry name" value="INTEGRAL MEMBRANE PROTEIN"/>
    <property type="match status" value="1"/>
</dbReference>
<feature type="transmembrane region" description="Helical" evidence="1">
    <location>
        <begin position="245"/>
        <end position="265"/>
    </location>
</feature>
<feature type="transmembrane region" description="Helical" evidence="1">
    <location>
        <begin position="158"/>
        <end position="175"/>
    </location>
</feature>
<accession>B0N5P1</accession>